<accession>A0A1G1WQ38</accession>
<dbReference type="AlphaFoldDB" id="A0A1G1WQ38"/>
<proteinExistence type="predicted"/>
<gene>
    <name evidence="1" type="ORF">A3F35_01315</name>
</gene>
<dbReference type="Proteomes" id="UP000178068">
    <property type="component" value="Unassembled WGS sequence"/>
</dbReference>
<sequence length="149" mass="16702">MPVEAKVICSDIQEVIRHLPSIKPGESAFIDPFDDAIVSAECERDDLCARAVVNPLLRNFIGAAIFTSSGELLRDADVKEPIYFGQGEMVVIYSSGCKEEVWLHHVTDSDLIRIKTIQRQAVSQRNIRRYKKSPEVKKPLISKPKAPVL</sequence>
<comment type="caution">
    <text evidence="1">The sequence shown here is derived from an EMBL/GenBank/DDBJ whole genome shotgun (WGS) entry which is preliminary data.</text>
</comment>
<dbReference type="STRING" id="1802603.A3F35_01315"/>
<reference evidence="1 2" key="1">
    <citation type="journal article" date="2016" name="Nat. Commun.">
        <title>Thousands of microbial genomes shed light on interconnected biogeochemical processes in an aquifer system.</title>
        <authorList>
            <person name="Anantharaman K."/>
            <person name="Brown C.T."/>
            <person name="Hug L.A."/>
            <person name="Sharon I."/>
            <person name="Castelle C.J."/>
            <person name="Probst A.J."/>
            <person name="Thomas B.C."/>
            <person name="Singh A."/>
            <person name="Wilkins M.J."/>
            <person name="Karaoz U."/>
            <person name="Brodie E.L."/>
            <person name="Williams K.H."/>
            <person name="Hubbard S.S."/>
            <person name="Banfield J.F."/>
        </authorList>
    </citation>
    <scope>NUCLEOTIDE SEQUENCE [LARGE SCALE GENOMIC DNA]</scope>
</reference>
<name>A0A1G1WQ38_9BACT</name>
<evidence type="ECO:0000313" key="2">
    <source>
        <dbReference type="Proteomes" id="UP000178068"/>
    </source>
</evidence>
<evidence type="ECO:0000313" key="1">
    <source>
        <dbReference type="EMBL" id="OGY29819.1"/>
    </source>
</evidence>
<organism evidence="1 2">
    <name type="scientific">Candidatus Woykebacteria bacterium RIFCSPHIGHO2_12_FULL_45_10</name>
    <dbReference type="NCBI Taxonomy" id="1802603"/>
    <lineage>
        <taxon>Bacteria</taxon>
        <taxon>Candidatus Woykeibacteriota</taxon>
    </lineage>
</organism>
<protein>
    <submittedName>
        <fullName evidence="1">Uncharacterized protein</fullName>
    </submittedName>
</protein>
<dbReference type="EMBL" id="MHCZ01000020">
    <property type="protein sequence ID" value="OGY29819.1"/>
    <property type="molecule type" value="Genomic_DNA"/>
</dbReference>